<dbReference type="RefSeq" id="WP_143691229.1">
    <property type="nucleotide sequence ID" value="NZ_BAABKE010000002.1"/>
</dbReference>
<feature type="transmembrane region" description="Helical" evidence="7">
    <location>
        <begin position="21"/>
        <end position="39"/>
    </location>
</feature>
<evidence type="ECO:0000256" key="3">
    <source>
        <dbReference type="ARBA" id="ARBA00022448"/>
    </source>
</evidence>
<evidence type="ECO:0000256" key="4">
    <source>
        <dbReference type="ARBA" id="ARBA00022692"/>
    </source>
</evidence>
<dbReference type="PRINTS" id="PR01490">
    <property type="entry name" value="RTXTOXIND"/>
</dbReference>
<keyword evidence="5 7" id="KW-1133">Transmembrane helix</keyword>
<comment type="subcellular location">
    <subcellularLocation>
        <location evidence="1">Membrane</location>
        <topology evidence="1">Single-pass membrane protein</topology>
    </subcellularLocation>
</comment>
<dbReference type="Gene3D" id="2.40.30.170">
    <property type="match status" value="1"/>
</dbReference>
<evidence type="ECO:0000256" key="2">
    <source>
        <dbReference type="ARBA" id="ARBA00009477"/>
    </source>
</evidence>
<dbReference type="SUPFAM" id="SSF111369">
    <property type="entry name" value="HlyD-like secretion proteins"/>
    <property type="match status" value="1"/>
</dbReference>
<dbReference type="Pfam" id="PF26002">
    <property type="entry name" value="Beta-barrel_AprE"/>
    <property type="match status" value="1"/>
</dbReference>
<reference evidence="11" key="1">
    <citation type="journal article" date="2019" name="Int. J. Syst. Evol. Microbiol.">
        <title>The Global Catalogue of Microorganisms (GCM) 10K type strain sequencing project: providing services to taxonomists for standard genome sequencing and annotation.</title>
        <authorList>
            <consortium name="The Broad Institute Genomics Platform"/>
            <consortium name="The Broad Institute Genome Sequencing Center for Infectious Disease"/>
            <person name="Wu L."/>
            <person name="Ma J."/>
        </authorList>
    </citation>
    <scope>NUCLEOTIDE SEQUENCE [LARGE SCALE GENOMIC DNA]</scope>
    <source>
        <strain evidence="11">JCM 18424</strain>
    </source>
</reference>
<evidence type="ECO:0000256" key="6">
    <source>
        <dbReference type="ARBA" id="ARBA00023136"/>
    </source>
</evidence>
<protein>
    <submittedName>
        <fullName evidence="10">HlyD family efflux transporter periplasmic adaptor subunit</fullName>
    </submittedName>
</protein>
<evidence type="ECO:0000256" key="7">
    <source>
        <dbReference type="SAM" id="Phobius"/>
    </source>
</evidence>
<evidence type="ECO:0000256" key="5">
    <source>
        <dbReference type="ARBA" id="ARBA00022989"/>
    </source>
</evidence>
<keyword evidence="6 7" id="KW-0472">Membrane</keyword>
<sequence length="391" mass="43874">MDKHHFSMWELTERDTQQSRIIIWIILCAFVTFFIWAYFFELDEVSSGSGKVVASSKEQIIQSLEGGVLAKLLVKEGDIVQPGQVLAQLDPTRMESSVGESLAKLHAAKATVARLEAEVSDAPLIFPSEVINDTSLVNSETELFNSKRKSLQETIANLQESQSLIRQELDLTEPLVIKGAASSVEVLRLKRQLVELRTKEIDIHNQYFVKAREELAKAKVDVATQEQIILGRSDVLSRTTITSPVRGIVKDVEINTIGGVIPPNGRLMEIIPMDERLQIETKISPRDIAYIRPGLKATVKISAYDYSIYGGLEGTVELISPDTIQDEVNREIYYYRVYIRTNTDSLKGKDNKDFPIVPGMIATVDIHTGSKTILSFLIKPFNKAREALRER</sequence>
<accession>A0ABP9MHU4</accession>
<dbReference type="EMBL" id="BAABKE010000002">
    <property type="protein sequence ID" value="GAA5095314.1"/>
    <property type="molecule type" value="Genomic_DNA"/>
</dbReference>
<proteinExistence type="inferred from homology"/>
<name>A0ABP9MHU4_9GAMM</name>
<keyword evidence="4 7" id="KW-0812">Transmembrane</keyword>
<dbReference type="InterPro" id="IPR058982">
    <property type="entry name" value="Beta-barrel_AprE"/>
</dbReference>
<gene>
    <name evidence="10" type="ORF">GCM10023338_04570</name>
</gene>
<dbReference type="PANTHER" id="PTHR30386">
    <property type="entry name" value="MEMBRANE FUSION SUBUNIT OF EMRAB-TOLC MULTIDRUG EFFLUX PUMP"/>
    <property type="match status" value="1"/>
</dbReference>
<organism evidence="10 11">
    <name type="scientific">Wohlfahrtiimonas larvae</name>
    <dbReference type="NCBI Taxonomy" id="1157986"/>
    <lineage>
        <taxon>Bacteria</taxon>
        <taxon>Pseudomonadati</taxon>
        <taxon>Pseudomonadota</taxon>
        <taxon>Gammaproteobacteria</taxon>
        <taxon>Cardiobacteriales</taxon>
        <taxon>Ignatzschineriaceae</taxon>
        <taxon>Wohlfahrtiimonas</taxon>
    </lineage>
</organism>
<dbReference type="Pfam" id="PF25917">
    <property type="entry name" value="BSH_RND"/>
    <property type="match status" value="1"/>
</dbReference>
<comment type="caution">
    <text evidence="10">The sequence shown here is derived from an EMBL/GenBank/DDBJ whole genome shotgun (WGS) entry which is preliminary data.</text>
</comment>
<comment type="similarity">
    <text evidence="2">Belongs to the membrane fusion protein (MFP) (TC 8.A.1) family.</text>
</comment>
<evidence type="ECO:0000313" key="11">
    <source>
        <dbReference type="Proteomes" id="UP001500631"/>
    </source>
</evidence>
<dbReference type="InterPro" id="IPR006144">
    <property type="entry name" value="Secretion_HlyD_CS"/>
</dbReference>
<feature type="domain" description="AprE-like beta-barrel" evidence="9">
    <location>
        <begin position="277"/>
        <end position="369"/>
    </location>
</feature>
<dbReference type="Gene3D" id="2.40.50.100">
    <property type="match status" value="1"/>
</dbReference>
<dbReference type="Proteomes" id="UP001500631">
    <property type="component" value="Unassembled WGS sequence"/>
</dbReference>
<evidence type="ECO:0000313" key="10">
    <source>
        <dbReference type="EMBL" id="GAA5095314.1"/>
    </source>
</evidence>
<keyword evidence="3" id="KW-0813">Transport</keyword>
<evidence type="ECO:0000256" key="1">
    <source>
        <dbReference type="ARBA" id="ARBA00004167"/>
    </source>
</evidence>
<dbReference type="PANTHER" id="PTHR30386:SF26">
    <property type="entry name" value="TRANSPORT PROTEIN COMB"/>
    <property type="match status" value="1"/>
</dbReference>
<evidence type="ECO:0000259" key="9">
    <source>
        <dbReference type="Pfam" id="PF26002"/>
    </source>
</evidence>
<evidence type="ECO:0000259" key="8">
    <source>
        <dbReference type="Pfam" id="PF25917"/>
    </source>
</evidence>
<feature type="domain" description="Multidrug resistance protein MdtA-like barrel-sandwich hybrid" evidence="8">
    <location>
        <begin position="66"/>
        <end position="254"/>
    </location>
</feature>
<dbReference type="PROSITE" id="PS00543">
    <property type="entry name" value="HLYD_FAMILY"/>
    <property type="match status" value="1"/>
</dbReference>
<dbReference type="InterPro" id="IPR058625">
    <property type="entry name" value="MdtA-like_BSH"/>
</dbReference>
<dbReference type="InterPro" id="IPR050739">
    <property type="entry name" value="MFP"/>
</dbReference>
<keyword evidence="11" id="KW-1185">Reference proteome</keyword>
<dbReference type="Gene3D" id="1.10.287.470">
    <property type="entry name" value="Helix hairpin bin"/>
    <property type="match status" value="1"/>
</dbReference>